<sequence>MMYFGSCPSHDARYWLAVEIKGAGNLWNMMQDDGFAGDEFTSVILGYCRDALPSWLLPERESSSGSHIQPPASLPLSCNRPSGNAPTSRARFEATHAQIDETHLLQSPIRKAHLDRRSISCDRLSGECRGTRPSGFKMDVATSSTTLIQIFTLTVARVRKTLMQTFSTLKWAAYVVVVFGDGSVPSYFGCCVI</sequence>
<keyword evidence="2" id="KW-1185">Reference proteome</keyword>
<evidence type="ECO:0000313" key="2">
    <source>
        <dbReference type="Proteomes" id="UP001234297"/>
    </source>
</evidence>
<proteinExistence type="predicted"/>
<dbReference type="EMBL" id="CM056814">
    <property type="protein sequence ID" value="KAJ8628055.1"/>
    <property type="molecule type" value="Genomic_DNA"/>
</dbReference>
<name>A0ACC2L470_PERAE</name>
<gene>
    <name evidence="1" type="ORF">MRB53_021362</name>
</gene>
<accession>A0ACC2L470</accession>
<dbReference type="Proteomes" id="UP001234297">
    <property type="component" value="Chromosome 6"/>
</dbReference>
<protein>
    <submittedName>
        <fullName evidence="1">Uncharacterized protein</fullName>
    </submittedName>
</protein>
<evidence type="ECO:0000313" key="1">
    <source>
        <dbReference type="EMBL" id="KAJ8628055.1"/>
    </source>
</evidence>
<comment type="caution">
    <text evidence="1">The sequence shown here is derived from an EMBL/GenBank/DDBJ whole genome shotgun (WGS) entry which is preliminary data.</text>
</comment>
<organism evidence="1 2">
    <name type="scientific">Persea americana</name>
    <name type="common">Avocado</name>
    <dbReference type="NCBI Taxonomy" id="3435"/>
    <lineage>
        <taxon>Eukaryota</taxon>
        <taxon>Viridiplantae</taxon>
        <taxon>Streptophyta</taxon>
        <taxon>Embryophyta</taxon>
        <taxon>Tracheophyta</taxon>
        <taxon>Spermatophyta</taxon>
        <taxon>Magnoliopsida</taxon>
        <taxon>Magnoliidae</taxon>
        <taxon>Laurales</taxon>
        <taxon>Lauraceae</taxon>
        <taxon>Persea</taxon>
    </lineage>
</organism>
<reference evidence="1 2" key="1">
    <citation type="journal article" date="2022" name="Hortic Res">
        <title>A haplotype resolved chromosomal level avocado genome allows analysis of novel avocado genes.</title>
        <authorList>
            <person name="Nath O."/>
            <person name="Fletcher S.J."/>
            <person name="Hayward A."/>
            <person name="Shaw L.M."/>
            <person name="Masouleh A.K."/>
            <person name="Furtado A."/>
            <person name="Henry R.J."/>
            <person name="Mitter N."/>
        </authorList>
    </citation>
    <scope>NUCLEOTIDE SEQUENCE [LARGE SCALE GENOMIC DNA]</scope>
    <source>
        <strain evidence="2">cv. Hass</strain>
    </source>
</reference>